<dbReference type="PIRSF" id="PIRSF002590">
    <property type="entry name" value="HSP9/HSP12_fun"/>
    <property type="match status" value="1"/>
</dbReference>
<dbReference type="Pfam" id="PF04119">
    <property type="entry name" value="HSP9_HSP12"/>
    <property type="match status" value="1"/>
</dbReference>
<sequence length="85" mass="9110">MSDNNRQSFTDKAGAALKPDSEKSTTEHMGDKMKGTGDSIASTFQPESQKSTGQQMGDSMTSNSNQNNESMMQKAKNAVGMGENK</sequence>
<proteinExistence type="predicted"/>
<dbReference type="EMBL" id="RWJN01000124">
    <property type="protein sequence ID" value="TCD66733.1"/>
    <property type="molecule type" value="Genomic_DNA"/>
</dbReference>
<feature type="region of interest" description="Disordered" evidence="1">
    <location>
        <begin position="1"/>
        <end position="85"/>
    </location>
</feature>
<dbReference type="Gene3D" id="6.10.280.100">
    <property type="match status" value="1"/>
</dbReference>
<protein>
    <submittedName>
        <fullName evidence="2">Uncharacterized protein</fullName>
    </submittedName>
</protein>
<dbReference type="Proteomes" id="UP000292702">
    <property type="component" value="Unassembled WGS sequence"/>
</dbReference>
<keyword evidence="3" id="KW-1185">Reference proteome</keyword>
<gene>
    <name evidence="2" type="ORF">EIP91_001026</name>
</gene>
<evidence type="ECO:0000313" key="2">
    <source>
        <dbReference type="EMBL" id="TCD66733.1"/>
    </source>
</evidence>
<dbReference type="STRING" id="92696.A0A4R0RIT5"/>
<dbReference type="AlphaFoldDB" id="A0A4R0RIT5"/>
<dbReference type="InterPro" id="IPR007250">
    <property type="entry name" value="HSP9_HSP12"/>
</dbReference>
<feature type="compositionally biased region" description="Low complexity" evidence="1">
    <location>
        <begin position="59"/>
        <end position="72"/>
    </location>
</feature>
<evidence type="ECO:0000256" key="1">
    <source>
        <dbReference type="SAM" id="MobiDB-lite"/>
    </source>
</evidence>
<evidence type="ECO:0000313" key="3">
    <source>
        <dbReference type="Proteomes" id="UP000292702"/>
    </source>
</evidence>
<accession>A0A4R0RIT5</accession>
<comment type="caution">
    <text evidence="2">The sequence shown here is derived from an EMBL/GenBank/DDBJ whole genome shotgun (WGS) entry which is preliminary data.</text>
</comment>
<name>A0A4R0RIT5_9APHY</name>
<feature type="compositionally biased region" description="Polar residues" evidence="1">
    <location>
        <begin position="1"/>
        <end position="10"/>
    </location>
</feature>
<dbReference type="OrthoDB" id="2348401at2759"/>
<feature type="compositionally biased region" description="Basic and acidic residues" evidence="1">
    <location>
        <begin position="19"/>
        <end position="35"/>
    </location>
</feature>
<feature type="compositionally biased region" description="Polar residues" evidence="1">
    <location>
        <begin position="39"/>
        <end position="58"/>
    </location>
</feature>
<reference evidence="2 3" key="1">
    <citation type="submission" date="2018-11" db="EMBL/GenBank/DDBJ databases">
        <title>Genome assembly of Steccherinum ochraceum LE-BIN_3174, the white-rot fungus of the Steccherinaceae family (The Residual Polyporoid clade, Polyporales, Basidiomycota).</title>
        <authorList>
            <person name="Fedorova T.V."/>
            <person name="Glazunova O.A."/>
            <person name="Landesman E.O."/>
            <person name="Moiseenko K.V."/>
            <person name="Psurtseva N.V."/>
            <person name="Savinova O.S."/>
            <person name="Shakhova N.V."/>
            <person name="Tyazhelova T.V."/>
            <person name="Vasina D.V."/>
        </authorList>
    </citation>
    <scope>NUCLEOTIDE SEQUENCE [LARGE SCALE GENOMIC DNA]</scope>
    <source>
        <strain evidence="2 3">LE-BIN_3174</strain>
    </source>
</reference>
<organism evidence="2 3">
    <name type="scientific">Steccherinum ochraceum</name>
    <dbReference type="NCBI Taxonomy" id="92696"/>
    <lineage>
        <taxon>Eukaryota</taxon>
        <taxon>Fungi</taxon>
        <taxon>Dikarya</taxon>
        <taxon>Basidiomycota</taxon>
        <taxon>Agaricomycotina</taxon>
        <taxon>Agaricomycetes</taxon>
        <taxon>Polyporales</taxon>
        <taxon>Steccherinaceae</taxon>
        <taxon>Steccherinum</taxon>
    </lineage>
</organism>